<gene>
    <name evidence="6" type="ORF">OHAE_2093</name>
</gene>
<dbReference type="InterPro" id="IPR050176">
    <property type="entry name" value="LTTR"/>
</dbReference>
<accession>A0A2P9HQ23</accession>
<feature type="domain" description="HTH lysR-type" evidence="5">
    <location>
        <begin position="5"/>
        <end position="62"/>
    </location>
</feature>
<dbReference type="SUPFAM" id="SSF46785">
    <property type="entry name" value="Winged helix' DNA-binding domain"/>
    <property type="match status" value="1"/>
</dbReference>
<organism evidence="6 7">
    <name type="scientific">Ochrobactrum soli</name>
    <dbReference type="NCBI Taxonomy" id="2448455"/>
    <lineage>
        <taxon>Bacteria</taxon>
        <taxon>Pseudomonadati</taxon>
        <taxon>Pseudomonadota</taxon>
        <taxon>Alphaproteobacteria</taxon>
        <taxon>Hyphomicrobiales</taxon>
        <taxon>Brucellaceae</taxon>
        <taxon>Brucella/Ochrobactrum group</taxon>
        <taxon>Ochrobactrum</taxon>
    </lineage>
</organism>
<dbReference type="AlphaFoldDB" id="A0A2P9HQ23"/>
<evidence type="ECO:0000313" key="6">
    <source>
        <dbReference type="EMBL" id="SPL66226.1"/>
    </source>
</evidence>
<proteinExistence type="inferred from homology"/>
<dbReference type="PANTHER" id="PTHR30579:SF7">
    <property type="entry name" value="HTH-TYPE TRANSCRIPTIONAL REGULATOR LRHA-RELATED"/>
    <property type="match status" value="1"/>
</dbReference>
<protein>
    <submittedName>
        <fullName evidence="6">Transcriptional regulator, LysR family</fullName>
    </submittedName>
</protein>
<name>A0A2P9HQ23_9HYPH</name>
<keyword evidence="4" id="KW-0804">Transcription</keyword>
<keyword evidence="3" id="KW-0238">DNA-binding</keyword>
<evidence type="ECO:0000259" key="5">
    <source>
        <dbReference type="PROSITE" id="PS50931"/>
    </source>
</evidence>
<dbReference type="GO" id="GO:0003700">
    <property type="term" value="F:DNA-binding transcription factor activity"/>
    <property type="evidence" value="ECO:0007669"/>
    <property type="project" value="InterPro"/>
</dbReference>
<comment type="similarity">
    <text evidence="1">Belongs to the LysR transcriptional regulatory family.</text>
</comment>
<dbReference type="PROSITE" id="PS50931">
    <property type="entry name" value="HTH_LYSR"/>
    <property type="match status" value="1"/>
</dbReference>
<dbReference type="FunFam" id="1.10.10.10:FF:000001">
    <property type="entry name" value="LysR family transcriptional regulator"/>
    <property type="match status" value="1"/>
</dbReference>
<evidence type="ECO:0000256" key="3">
    <source>
        <dbReference type="ARBA" id="ARBA00023125"/>
    </source>
</evidence>
<dbReference type="Pfam" id="PF03466">
    <property type="entry name" value="LysR_substrate"/>
    <property type="match status" value="1"/>
</dbReference>
<keyword evidence="2" id="KW-0805">Transcription regulation</keyword>
<dbReference type="InterPro" id="IPR000847">
    <property type="entry name" value="LysR_HTH_N"/>
</dbReference>
<evidence type="ECO:0000256" key="2">
    <source>
        <dbReference type="ARBA" id="ARBA00023015"/>
    </source>
</evidence>
<evidence type="ECO:0000256" key="1">
    <source>
        <dbReference type="ARBA" id="ARBA00009437"/>
    </source>
</evidence>
<dbReference type="InterPro" id="IPR005119">
    <property type="entry name" value="LysR_subst-bd"/>
</dbReference>
<evidence type="ECO:0000256" key="4">
    <source>
        <dbReference type="ARBA" id="ARBA00023163"/>
    </source>
</evidence>
<dbReference type="Pfam" id="PF00126">
    <property type="entry name" value="HTH_1"/>
    <property type="match status" value="1"/>
</dbReference>
<reference evidence="7" key="1">
    <citation type="submission" date="2017-12" db="EMBL/GenBank/DDBJ databases">
        <authorList>
            <person name="Diaz M."/>
        </authorList>
    </citation>
    <scope>NUCLEOTIDE SEQUENCE [LARGE SCALE GENOMIC DNA]</scope>
    <source>
        <strain evidence="7">FI11154</strain>
    </source>
</reference>
<dbReference type="SUPFAM" id="SSF53850">
    <property type="entry name" value="Periplasmic binding protein-like II"/>
    <property type="match status" value="1"/>
</dbReference>
<dbReference type="Gene3D" id="1.10.10.10">
    <property type="entry name" value="Winged helix-like DNA-binding domain superfamily/Winged helix DNA-binding domain"/>
    <property type="match status" value="1"/>
</dbReference>
<dbReference type="Gene3D" id="3.40.190.10">
    <property type="entry name" value="Periplasmic binding protein-like II"/>
    <property type="match status" value="2"/>
</dbReference>
<dbReference type="PRINTS" id="PR00039">
    <property type="entry name" value="HTHLYSR"/>
</dbReference>
<dbReference type="PANTHER" id="PTHR30579">
    <property type="entry name" value="TRANSCRIPTIONAL REGULATOR"/>
    <property type="match status" value="1"/>
</dbReference>
<dbReference type="InterPro" id="IPR036390">
    <property type="entry name" value="WH_DNA-bd_sf"/>
</dbReference>
<dbReference type="EMBL" id="OOFM01000005">
    <property type="protein sequence ID" value="SPL66226.1"/>
    <property type="molecule type" value="Genomic_DNA"/>
</dbReference>
<sequence>MNTIFNLDLMRAFVAVVDSRSFTVAAQQLHSTQSTISQKILRLEEAAGQALLERARRDVRPTDAGEKLLGYARRMLHLHDEAAAAMTGSALATVFRLGLPEDFASRLVTPALAAFMREHPNIKLEVTSGLSRDLQKAFETGDFDLVMVKQKRGETAGKMRWPEPLTWLESADFPVSSMSRLEPLPLVAFPPNGLYRGDMMEALDRIGRPWHVVFTSSSLVSIQSAVAEGLGVSLLPMRVMLPAHRAVPELAGLPAVEPMEIVIRHMDHGPEQIRQLAGILAETVEN</sequence>
<dbReference type="InterPro" id="IPR036388">
    <property type="entry name" value="WH-like_DNA-bd_sf"/>
</dbReference>
<dbReference type="GO" id="GO:0003677">
    <property type="term" value="F:DNA binding"/>
    <property type="evidence" value="ECO:0007669"/>
    <property type="project" value="UniProtKB-KW"/>
</dbReference>
<evidence type="ECO:0000313" key="7">
    <source>
        <dbReference type="Proteomes" id="UP000246073"/>
    </source>
</evidence>
<dbReference type="Proteomes" id="UP000246073">
    <property type="component" value="Unassembled WGS sequence"/>
</dbReference>
<dbReference type="RefSeq" id="WP_109369694.1">
    <property type="nucleotide sequence ID" value="NZ_OOFM01000005.1"/>
</dbReference>